<dbReference type="Proteomes" id="UP000784294">
    <property type="component" value="Unassembled WGS sequence"/>
</dbReference>
<comment type="caution">
    <text evidence="2">The sequence shown here is derived from an EMBL/GenBank/DDBJ whole genome shotgun (WGS) entry which is preliminary data.</text>
</comment>
<feature type="non-terminal residue" evidence="2">
    <location>
        <position position="72"/>
    </location>
</feature>
<sequence length="72" mass="7830">MTGACGEGENGEDGEDGEEGENDEVRRRVASEDSQSGNETVDLMRRRVSALPDVEWASVRQCDVVDARDASE</sequence>
<dbReference type="AlphaFoldDB" id="A0A448XS98"/>
<protein>
    <submittedName>
        <fullName evidence="2">Uncharacterized protein</fullName>
    </submittedName>
</protein>
<evidence type="ECO:0000313" key="2">
    <source>
        <dbReference type="EMBL" id="VEL43763.1"/>
    </source>
</evidence>
<reference evidence="2" key="1">
    <citation type="submission" date="2018-11" db="EMBL/GenBank/DDBJ databases">
        <authorList>
            <consortium name="Pathogen Informatics"/>
        </authorList>
    </citation>
    <scope>NUCLEOTIDE SEQUENCE</scope>
</reference>
<accession>A0A448XS98</accession>
<feature type="region of interest" description="Disordered" evidence="1">
    <location>
        <begin position="1"/>
        <end position="42"/>
    </location>
</feature>
<feature type="compositionally biased region" description="Acidic residues" evidence="1">
    <location>
        <begin position="9"/>
        <end position="22"/>
    </location>
</feature>
<gene>
    <name evidence="2" type="ORF">PXEA_LOCUS37203</name>
</gene>
<proteinExistence type="predicted"/>
<evidence type="ECO:0000313" key="3">
    <source>
        <dbReference type="Proteomes" id="UP000784294"/>
    </source>
</evidence>
<keyword evidence="3" id="KW-1185">Reference proteome</keyword>
<dbReference type="EMBL" id="CAAALY010284932">
    <property type="protein sequence ID" value="VEL43763.1"/>
    <property type="molecule type" value="Genomic_DNA"/>
</dbReference>
<name>A0A448XS98_9PLAT</name>
<evidence type="ECO:0000256" key="1">
    <source>
        <dbReference type="SAM" id="MobiDB-lite"/>
    </source>
</evidence>
<organism evidence="2 3">
    <name type="scientific">Protopolystoma xenopodis</name>
    <dbReference type="NCBI Taxonomy" id="117903"/>
    <lineage>
        <taxon>Eukaryota</taxon>
        <taxon>Metazoa</taxon>
        <taxon>Spiralia</taxon>
        <taxon>Lophotrochozoa</taxon>
        <taxon>Platyhelminthes</taxon>
        <taxon>Monogenea</taxon>
        <taxon>Polyopisthocotylea</taxon>
        <taxon>Polystomatidea</taxon>
        <taxon>Polystomatidae</taxon>
        <taxon>Protopolystoma</taxon>
    </lineage>
</organism>